<evidence type="ECO:0000313" key="2">
    <source>
        <dbReference type="EMBL" id="KAG9196260.1"/>
    </source>
</evidence>
<organism evidence="2 3">
    <name type="scientific">Alternaria panax</name>
    <dbReference type="NCBI Taxonomy" id="48097"/>
    <lineage>
        <taxon>Eukaryota</taxon>
        <taxon>Fungi</taxon>
        <taxon>Dikarya</taxon>
        <taxon>Ascomycota</taxon>
        <taxon>Pezizomycotina</taxon>
        <taxon>Dothideomycetes</taxon>
        <taxon>Pleosporomycetidae</taxon>
        <taxon>Pleosporales</taxon>
        <taxon>Pleosporineae</taxon>
        <taxon>Pleosporaceae</taxon>
        <taxon>Alternaria</taxon>
        <taxon>Alternaria sect. Panax</taxon>
    </lineage>
</organism>
<protein>
    <submittedName>
        <fullName evidence="2">Uncharacterized protein</fullName>
    </submittedName>
</protein>
<name>A0AAD4IKF0_9PLEO</name>
<dbReference type="AlphaFoldDB" id="A0AAD4IKF0"/>
<accession>A0AAD4IKF0</accession>
<reference evidence="2" key="1">
    <citation type="submission" date="2021-07" db="EMBL/GenBank/DDBJ databases">
        <title>Genome Resource of American Ginseng Black Spot Pathogen Alternaria panax.</title>
        <authorList>
            <person name="Qiu C."/>
            <person name="Wang W."/>
            <person name="Liu Z."/>
        </authorList>
    </citation>
    <scope>NUCLEOTIDE SEQUENCE</scope>
    <source>
        <strain evidence="2">BNCC115425</strain>
    </source>
</reference>
<feature type="region of interest" description="Disordered" evidence="1">
    <location>
        <begin position="1"/>
        <end position="39"/>
    </location>
</feature>
<proteinExistence type="predicted"/>
<feature type="compositionally biased region" description="Basic and acidic residues" evidence="1">
    <location>
        <begin position="241"/>
        <end position="255"/>
    </location>
</feature>
<feature type="compositionally biased region" description="Basic residues" evidence="1">
    <location>
        <begin position="1"/>
        <end position="11"/>
    </location>
</feature>
<comment type="caution">
    <text evidence="2">The sequence shown here is derived from an EMBL/GenBank/DDBJ whole genome shotgun (WGS) entry which is preliminary data.</text>
</comment>
<evidence type="ECO:0000256" key="1">
    <source>
        <dbReference type="SAM" id="MobiDB-lite"/>
    </source>
</evidence>
<dbReference type="EMBL" id="JAANER010000001">
    <property type="protein sequence ID" value="KAG9196260.1"/>
    <property type="molecule type" value="Genomic_DNA"/>
</dbReference>
<keyword evidence="3" id="KW-1185">Reference proteome</keyword>
<dbReference type="Proteomes" id="UP001199106">
    <property type="component" value="Unassembled WGS sequence"/>
</dbReference>
<evidence type="ECO:0000313" key="3">
    <source>
        <dbReference type="Proteomes" id="UP001199106"/>
    </source>
</evidence>
<sequence length="703" mass="78393">MASGTKKRRKSQFPVRGTASKRSCVRSVSTSNRSQHAERDANLSLAGSARDAHLVQKQSLSTALPSGEDWLFRVKVISSATNLTNDLFKNAVQGLVRICFPENMLNQLGPQVLERHMREEKAPKENIQRMSEIFRTETTQRIACMLAEYLETPAKVEMMVRAAVAASAKLHGSDLGEDILGHMITSLLQLKAIASENSTGWLANSDDMQVSIDSDGDMDTRNDSDEESPPLEKKRKRRNRSEKAKREHTMVKDDFPENANMDVDLPAASTKHRISKNRDKKISSKWQWDIVAVQLADDDVAEAFARTSDLFAYHALPIARRKIGSQASRKEIRCEMQSLLDGMPPDEFEKWVESLQKLLNGDREMLARQDIGALSADRQRSRATPAPVDLHGKARNVTKPHSGDFVRSKGRVSIVENAYEGTFVKRETAGASAQVAENPPAGHIVEATNAFRHLSTEERELGRPLPSVEAADRHNPQDLVDSAFGMPVLSLLWGSDSLSATECVNDSVRITQTIMMNLKNRVSAERIVVSGLGGMNKTRTTSELQDTIVHSFPQPGHHYSFMRIKKDVEAALVPWVIAEPSAFPELKAMPFVFAHTVPSIPVILNILFGSWSFAAGLSGSEMWDKILQALQRRGISEASVGAANINCLQIDSLCNKTRHPETTRRALLERVLRRLAFSHRERFPELKATPVVMTWERKTGLKW</sequence>
<gene>
    <name evidence="2" type="ORF">G6011_01381</name>
</gene>
<feature type="region of interest" description="Disordered" evidence="1">
    <location>
        <begin position="205"/>
        <end position="262"/>
    </location>
</feature>